<evidence type="ECO:0000256" key="1">
    <source>
        <dbReference type="SAM" id="MobiDB-lite"/>
    </source>
</evidence>
<feature type="region of interest" description="Disordered" evidence="1">
    <location>
        <begin position="1"/>
        <end position="34"/>
    </location>
</feature>
<feature type="compositionally biased region" description="Basic and acidic residues" evidence="1">
    <location>
        <begin position="467"/>
        <end position="507"/>
    </location>
</feature>
<reference evidence="3 4" key="1">
    <citation type="submission" date="2019-03" db="EMBL/GenBank/DDBJ databases">
        <title>Single cell metagenomics reveals metabolic interactions within the superorganism composed of flagellate Streblomastix strix and complex community of Bacteroidetes bacteria on its surface.</title>
        <authorList>
            <person name="Treitli S.C."/>
            <person name="Kolisko M."/>
            <person name="Husnik F."/>
            <person name="Keeling P."/>
            <person name="Hampl V."/>
        </authorList>
    </citation>
    <scope>NUCLEOTIDE SEQUENCE [LARGE SCALE GENOMIC DNA]</scope>
    <source>
        <strain evidence="3">ST1C</strain>
    </source>
</reference>
<feature type="compositionally biased region" description="Polar residues" evidence="1">
    <location>
        <begin position="18"/>
        <end position="34"/>
    </location>
</feature>
<dbReference type="Proteomes" id="UP000324800">
    <property type="component" value="Unassembled WGS sequence"/>
</dbReference>
<feature type="domain" description="Tyrosine-protein phosphatase" evidence="2">
    <location>
        <begin position="60"/>
        <end position="207"/>
    </location>
</feature>
<dbReference type="SMART" id="SM00195">
    <property type="entry name" value="DSPc"/>
    <property type="match status" value="1"/>
</dbReference>
<feature type="compositionally biased region" description="Basic residues" evidence="1">
    <location>
        <begin position="1"/>
        <end position="13"/>
    </location>
</feature>
<gene>
    <name evidence="3" type="ORF">EZS28_018730</name>
</gene>
<organism evidence="3 4">
    <name type="scientific">Streblomastix strix</name>
    <dbReference type="NCBI Taxonomy" id="222440"/>
    <lineage>
        <taxon>Eukaryota</taxon>
        <taxon>Metamonada</taxon>
        <taxon>Preaxostyla</taxon>
        <taxon>Oxymonadida</taxon>
        <taxon>Streblomastigidae</taxon>
        <taxon>Streblomastix</taxon>
    </lineage>
</organism>
<dbReference type="EMBL" id="SNRW01005128">
    <property type="protein sequence ID" value="KAA6385743.1"/>
    <property type="molecule type" value="Genomic_DNA"/>
</dbReference>
<dbReference type="InterPro" id="IPR020422">
    <property type="entry name" value="TYR_PHOSPHATASE_DUAL_dom"/>
</dbReference>
<dbReference type="PANTHER" id="PTHR46653">
    <property type="entry name" value="SPECIFICITY PROTEIN PHOSPHATASE, PUTATIVE-RELATED"/>
    <property type="match status" value="1"/>
</dbReference>
<sequence length="525" mass="59755">MRNQTKAKPKAKVAGRTPQISKTAAMQPPNTSASTQSWQSFLSAIQQQLALADDESLSLPPVSKVRDGLFIGTYEAAASEEFITSNRITHVVNCAGSHVPNRFMRIGIHYLTFFLLDEDTSIFIDQEGINPDSVYNFIEEAMREYEGVMIHSVLGRSRALIVAAAYMMRKYEWDAAFAVEVVSSCRRIRMRPAFELQLRKYEEQLPMIVWSPELYEEEYVIRNTYFNKKIGLPVAPAATKTQLKVKFKLPGIVAQESNIKEPINSDNKSFIQPTSILRHPKDNAMIGAKKTSTASQASKQIGIGTFDAPPAIVPPPQELLQQCKAYQVFEWMNLLNYAADRAERVCRGEAAFNSRIEEEKRISKESGMKKEYIRIFGKLHAMNQSTGIVKSSNSSPPPINNKDNQKEKNKEKNKDKGNKNDKEKNNGKLKDKDKDKDKNKKEDDIKEIQQDKDKEIKSNAWEDNDDDKNNLFDDKSGKQKKGIQKENVKEKDNQNDNMKENQDDKKKNPVSMIKIKIVQLIKIKI</sequence>
<protein>
    <submittedName>
        <fullName evidence="3">Putative dual specificity phosphatase domain protein</fullName>
    </submittedName>
</protein>
<feature type="region of interest" description="Disordered" evidence="1">
    <location>
        <begin position="387"/>
        <end position="511"/>
    </location>
</feature>
<proteinExistence type="predicted"/>
<accession>A0A5J4VTX0</accession>
<evidence type="ECO:0000259" key="2">
    <source>
        <dbReference type="PROSITE" id="PS50054"/>
    </source>
</evidence>
<evidence type="ECO:0000313" key="3">
    <source>
        <dbReference type="EMBL" id="KAA6385743.1"/>
    </source>
</evidence>
<dbReference type="PANTHER" id="PTHR46653:SF1">
    <property type="entry name" value="SPECIFICITY PROTEIN PHOSPHATASE, PUTATIVE-RELATED"/>
    <property type="match status" value="1"/>
</dbReference>
<dbReference type="InterPro" id="IPR000340">
    <property type="entry name" value="Dual-sp_phosphatase_cat-dom"/>
</dbReference>
<dbReference type="SUPFAM" id="SSF52799">
    <property type="entry name" value="(Phosphotyrosine protein) phosphatases II"/>
    <property type="match status" value="1"/>
</dbReference>
<dbReference type="Gene3D" id="3.90.190.10">
    <property type="entry name" value="Protein tyrosine phosphatase superfamily"/>
    <property type="match status" value="1"/>
</dbReference>
<comment type="caution">
    <text evidence="3">The sequence shown here is derived from an EMBL/GenBank/DDBJ whole genome shotgun (WGS) entry which is preliminary data.</text>
</comment>
<dbReference type="InterPro" id="IPR029021">
    <property type="entry name" value="Prot-tyrosine_phosphatase-like"/>
</dbReference>
<dbReference type="PROSITE" id="PS50054">
    <property type="entry name" value="TYR_PHOSPHATASE_DUAL"/>
    <property type="match status" value="1"/>
</dbReference>
<dbReference type="OrthoDB" id="10252009at2759"/>
<dbReference type="CDD" id="cd14498">
    <property type="entry name" value="DSP"/>
    <property type="match status" value="1"/>
</dbReference>
<evidence type="ECO:0000313" key="4">
    <source>
        <dbReference type="Proteomes" id="UP000324800"/>
    </source>
</evidence>
<name>A0A5J4VTX0_9EUKA</name>
<feature type="compositionally biased region" description="Basic and acidic residues" evidence="1">
    <location>
        <begin position="403"/>
        <end position="457"/>
    </location>
</feature>
<dbReference type="AlphaFoldDB" id="A0A5J4VTX0"/>
<dbReference type="Pfam" id="PF00782">
    <property type="entry name" value="DSPc"/>
    <property type="match status" value="1"/>
</dbReference>